<dbReference type="AlphaFoldDB" id="A0A6J6PBS8"/>
<dbReference type="SUPFAM" id="SSF109854">
    <property type="entry name" value="DinB/YfiT-like putative metalloenzymes"/>
    <property type="match status" value="1"/>
</dbReference>
<accession>A0A6J6PBS8</accession>
<dbReference type="InterPro" id="IPR024344">
    <property type="entry name" value="MDMPI_metal-binding"/>
</dbReference>
<organism evidence="2">
    <name type="scientific">freshwater metagenome</name>
    <dbReference type="NCBI Taxonomy" id="449393"/>
    <lineage>
        <taxon>unclassified sequences</taxon>
        <taxon>metagenomes</taxon>
        <taxon>ecological metagenomes</taxon>
    </lineage>
</organism>
<evidence type="ECO:0000259" key="1">
    <source>
        <dbReference type="Pfam" id="PF11716"/>
    </source>
</evidence>
<protein>
    <submittedName>
        <fullName evidence="2">Unannotated protein</fullName>
    </submittedName>
</protein>
<dbReference type="NCBIfam" id="TIGR03083">
    <property type="entry name" value="maleylpyruvate isomerase family mycothiol-dependent enzyme"/>
    <property type="match status" value="1"/>
</dbReference>
<proteinExistence type="predicted"/>
<gene>
    <name evidence="2" type="ORF">UFOPK2579_00584</name>
</gene>
<name>A0A6J6PBS8_9ZZZZ</name>
<dbReference type="Gene3D" id="1.20.120.450">
    <property type="entry name" value="dinb family like domain"/>
    <property type="match status" value="1"/>
</dbReference>
<sequence>MSSALGPALAEERLAIADLLETLTPEQWRTPTLCPAWDVHGMAAHLVTAATFSTGEMLVGMVKAGGRPDRLSVLMAARRAQQSSAELVAQLREHAGSRSAPPIVGLLGPYTDALVHLQDILIPLGLGDDRPAERWRLSLDFLMSPRARVGFLAARRPALTYVATDLDWSHGSGPAVEAPAAALALALLRRTPRLGELTGPGAGTLVAWAGGDNPVGS</sequence>
<dbReference type="Pfam" id="PF11716">
    <property type="entry name" value="MDMPI_N"/>
    <property type="match status" value="1"/>
</dbReference>
<reference evidence="2" key="1">
    <citation type="submission" date="2020-05" db="EMBL/GenBank/DDBJ databases">
        <authorList>
            <person name="Chiriac C."/>
            <person name="Salcher M."/>
            <person name="Ghai R."/>
            <person name="Kavagutti S V."/>
        </authorList>
    </citation>
    <scope>NUCLEOTIDE SEQUENCE</scope>
</reference>
<dbReference type="InterPro" id="IPR017517">
    <property type="entry name" value="Maleyloyr_isom"/>
</dbReference>
<dbReference type="GO" id="GO:0046872">
    <property type="term" value="F:metal ion binding"/>
    <property type="evidence" value="ECO:0007669"/>
    <property type="project" value="InterPro"/>
</dbReference>
<evidence type="ECO:0000313" key="2">
    <source>
        <dbReference type="EMBL" id="CAB4694065.1"/>
    </source>
</evidence>
<dbReference type="EMBL" id="CAEZXR010000048">
    <property type="protein sequence ID" value="CAB4694065.1"/>
    <property type="molecule type" value="Genomic_DNA"/>
</dbReference>
<dbReference type="InterPro" id="IPR034660">
    <property type="entry name" value="DinB/YfiT-like"/>
</dbReference>
<feature type="domain" description="Mycothiol-dependent maleylpyruvate isomerase metal-binding" evidence="1">
    <location>
        <begin position="10"/>
        <end position="98"/>
    </location>
</feature>